<name>A0ABY3YAR5_9NEIS</name>
<sequence length="112" mass="13416">MMMSHKEQVWRDAFRLDDLSEIDGNFLLAITAAKKEFDGYSQGKWNLKNYIIWLRISENREFVSISFIPKTDEMVGGIFFEIPYRGEYKYGRGYKFYYRLEDTELLEVVGMR</sequence>
<evidence type="ECO:0000313" key="1">
    <source>
        <dbReference type="EMBL" id="UNV86411.1"/>
    </source>
</evidence>
<protein>
    <submittedName>
        <fullName evidence="1">Uncharacterized protein</fullName>
    </submittedName>
</protein>
<dbReference type="EMBL" id="CP094242">
    <property type="protein sequence ID" value="UNV86411.1"/>
    <property type="molecule type" value="Genomic_DNA"/>
</dbReference>
<dbReference type="Proteomes" id="UP000829504">
    <property type="component" value="Chromosome"/>
</dbReference>
<organism evidence="1 2">
    <name type="scientific">Morococcus cerebrosus</name>
    <dbReference type="NCBI Taxonomy" id="1056807"/>
    <lineage>
        <taxon>Bacteria</taxon>
        <taxon>Pseudomonadati</taxon>
        <taxon>Pseudomonadota</taxon>
        <taxon>Betaproteobacteria</taxon>
        <taxon>Neisseriales</taxon>
        <taxon>Neisseriaceae</taxon>
        <taxon>Morococcus</taxon>
    </lineage>
</organism>
<keyword evidence="2" id="KW-1185">Reference proteome</keyword>
<reference evidence="1 2" key="1">
    <citation type="submission" date="2022-03" db="EMBL/GenBank/DDBJ databases">
        <title>Genome sequencing of Morococcus cerebrosus.</title>
        <authorList>
            <person name="Baek M.-G."/>
            <person name="Yi H."/>
        </authorList>
    </citation>
    <scope>NUCLEOTIDE SEQUENCE [LARGE SCALE GENOMIC DNA]</scope>
    <source>
        <strain evidence="1 2">CIP 81.93</strain>
    </source>
</reference>
<accession>A0ABY3YAR5</accession>
<gene>
    <name evidence="1" type="ORF">MON37_06755</name>
</gene>
<dbReference type="RefSeq" id="WP_242883561.1">
    <property type="nucleotide sequence ID" value="NZ_CP094242.1"/>
</dbReference>
<proteinExistence type="predicted"/>
<evidence type="ECO:0000313" key="2">
    <source>
        <dbReference type="Proteomes" id="UP000829504"/>
    </source>
</evidence>